<dbReference type="GO" id="GO:0003677">
    <property type="term" value="F:DNA binding"/>
    <property type="evidence" value="ECO:0007669"/>
    <property type="project" value="UniProtKB-UniRule"/>
</dbReference>
<dbReference type="EMBL" id="JACHZG010000001">
    <property type="protein sequence ID" value="MBB3327286.1"/>
    <property type="molecule type" value="Genomic_DNA"/>
</dbReference>
<feature type="binding site" evidence="8">
    <location>
        <position position="403"/>
    </location>
    <ligand>
        <name>Zn(2+)</name>
        <dbReference type="ChEBI" id="CHEBI:29105"/>
        <label>2</label>
    </ligand>
</feature>
<dbReference type="GO" id="GO:0005524">
    <property type="term" value="F:ATP binding"/>
    <property type="evidence" value="ECO:0007669"/>
    <property type="project" value="UniProtKB-UniRule"/>
</dbReference>
<dbReference type="GO" id="GO:0006302">
    <property type="term" value="P:double-strand break repair"/>
    <property type="evidence" value="ECO:0007669"/>
    <property type="project" value="InterPro"/>
</dbReference>
<dbReference type="GO" id="GO:0043138">
    <property type="term" value="F:3'-5' DNA helicase activity"/>
    <property type="evidence" value="ECO:0007669"/>
    <property type="project" value="TreeGrafter"/>
</dbReference>
<dbReference type="Pfam" id="PF17764">
    <property type="entry name" value="PriA_3primeBD"/>
    <property type="match status" value="1"/>
</dbReference>
<keyword evidence="3 8" id="KW-0479">Metal-binding</keyword>
<evidence type="ECO:0000256" key="8">
    <source>
        <dbReference type="HAMAP-Rule" id="MF_00983"/>
    </source>
</evidence>
<dbReference type="Gene3D" id="3.40.1440.60">
    <property type="entry name" value="PriA, 3(prime) DNA-binding domain"/>
    <property type="match status" value="1"/>
</dbReference>
<evidence type="ECO:0000256" key="1">
    <source>
        <dbReference type="ARBA" id="ARBA00022515"/>
    </source>
</evidence>
<feature type="binding site" evidence="8">
    <location>
        <position position="438"/>
    </location>
    <ligand>
        <name>Zn(2+)</name>
        <dbReference type="ChEBI" id="CHEBI:29105"/>
        <label>1</label>
    </ligand>
</feature>
<feature type="binding site" evidence="8">
    <location>
        <position position="394"/>
    </location>
    <ligand>
        <name>Zn(2+)</name>
        <dbReference type="ChEBI" id="CHEBI:29105"/>
        <label>1</label>
    </ligand>
</feature>
<protein>
    <recommendedName>
        <fullName evidence="8">Probable replication restart protein PriA</fullName>
    </recommendedName>
    <alternativeName>
        <fullName evidence="8">Putative ATP-dependent DNA helicase PriA</fullName>
    </alternativeName>
</protein>
<keyword evidence="6 8" id="KW-0067">ATP-binding</keyword>
<evidence type="ECO:0000256" key="4">
    <source>
        <dbReference type="ARBA" id="ARBA00022741"/>
    </source>
</evidence>
<evidence type="ECO:0000313" key="10">
    <source>
        <dbReference type="EMBL" id="MBB3327286.1"/>
    </source>
</evidence>
<feature type="domain" description="Primosomal protein N' 3' DNA-binding" evidence="9">
    <location>
        <begin position="18"/>
        <end position="117"/>
    </location>
</feature>
<dbReference type="Proteomes" id="UP000565572">
    <property type="component" value="Unassembled WGS sequence"/>
</dbReference>
<evidence type="ECO:0000313" key="11">
    <source>
        <dbReference type="Proteomes" id="UP000565572"/>
    </source>
</evidence>
<organism evidence="10 11">
    <name type="scientific">Microlunatus antarcticus</name>
    <dbReference type="NCBI Taxonomy" id="53388"/>
    <lineage>
        <taxon>Bacteria</taxon>
        <taxon>Bacillati</taxon>
        <taxon>Actinomycetota</taxon>
        <taxon>Actinomycetes</taxon>
        <taxon>Propionibacteriales</taxon>
        <taxon>Propionibacteriaceae</taxon>
        <taxon>Microlunatus</taxon>
    </lineage>
</organism>
<reference evidence="10 11" key="1">
    <citation type="submission" date="2020-08" db="EMBL/GenBank/DDBJ databases">
        <title>Sequencing the genomes of 1000 actinobacteria strains.</title>
        <authorList>
            <person name="Klenk H.-P."/>
        </authorList>
    </citation>
    <scope>NUCLEOTIDE SEQUENCE [LARGE SCALE GENOMIC DNA]</scope>
    <source>
        <strain evidence="10 11">DSM 11053</strain>
    </source>
</reference>
<feature type="binding site" evidence="8">
    <location>
        <position position="423"/>
    </location>
    <ligand>
        <name>Zn(2+)</name>
        <dbReference type="ChEBI" id="CHEBI:29105"/>
        <label>2</label>
    </ligand>
</feature>
<dbReference type="InterPro" id="IPR041222">
    <property type="entry name" value="PriA_3primeBD"/>
</dbReference>
<dbReference type="Gene3D" id="3.40.50.300">
    <property type="entry name" value="P-loop containing nucleotide triphosphate hydrolases"/>
    <property type="match status" value="1"/>
</dbReference>
<evidence type="ECO:0000256" key="2">
    <source>
        <dbReference type="ARBA" id="ARBA00022705"/>
    </source>
</evidence>
<dbReference type="PANTHER" id="PTHR30580">
    <property type="entry name" value="PRIMOSOMAL PROTEIN N"/>
    <property type="match status" value="1"/>
</dbReference>
<evidence type="ECO:0000256" key="3">
    <source>
        <dbReference type="ARBA" id="ARBA00022723"/>
    </source>
</evidence>
<keyword evidence="2 8" id="KW-0235">DNA replication</keyword>
<dbReference type="RefSeq" id="WP_183338420.1">
    <property type="nucleotide sequence ID" value="NZ_JACHZG010000001.1"/>
</dbReference>
<sequence>MPAPDPAPETPPALPVARVAVDVPLAHLDRLFDYRVTADQDEAAVAGSRVRVRFAGRLRDGFVLERVAVSDTDRTLAPLHKVVSAEPVLTPAGAALVRGVADHYAGTFADVVRLAVPPRHAASEKAAALKPDADEPPWPEPVPGPLGAYRDGAAYATALRAGRSPRALWQVTPSAAPEADWAAGFAEAARACVEGGRSAVLLAPDQRDVARLEAACVAVLGRARVVALVAETGPAARYRAFLAALHGRARVVVGNRAAAYAPVRDLGLVALWDDGDDLWAEPRAPYPHTREVLAVRAAQSGAAALFASYARTAELQAYLERGWLRPIAQDRVAVRHAAPRVRVNGDDDRALARDPAARAARLPHEVFELVRAALPAGPVLVQVPRAGGRLALVCQDCREPVRCRFCQGPTTLGSGLGHEQLTCRWCGRPQVDWECPICGGRHVRSPVVGASRTAAELGRAFPGVVVLQSNGEARLEDLPATGAIVVTTPGAEPPAQGGYAAAILLDTALLLLRPDLRASEEALRRWFAVVALVRGGADGGSVLAVGDSTGRALQALVRVDPAGFAVRELADRADAHFPPAAKVVTIDGSAPVLQEYVGLVHTPTGTETLGPVPLPAREQLPGSDGEPLLRLTLRAPVREGNALVRAAKEVAGVRSARKSEGAVRVRVDPITLG</sequence>
<dbReference type="GO" id="GO:0016787">
    <property type="term" value="F:hydrolase activity"/>
    <property type="evidence" value="ECO:0007669"/>
    <property type="project" value="UniProtKB-KW"/>
</dbReference>
<comment type="caution">
    <text evidence="8">As this protein does not have any detectable helicase domains, it probably does not have helicase activity.</text>
</comment>
<keyword evidence="1 8" id="KW-0639">Primosome</keyword>
<name>A0A7W5JVW0_9ACTN</name>
<dbReference type="GO" id="GO:0006310">
    <property type="term" value="P:DNA recombination"/>
    <property type="evidence" value="ECO:0007669"/>
    <property type="project" value="InterPro"/>
</dbReference>
<dbReference type="InterPro" id="IPR027417">
    <property type="entry name" value="P-loop_NTPase"/>
</dbReference>
<gene>
    <name evidence="8" type="primary">priA</name>
    <name evidence="10" type="ORF">FHX39_002230</name>
</gene>
<comment type="subunit">
    <text evidence="8">Component of the replication restart primosome.</text>
</comment>
<dbReference type="GO" id="GO:0008270">
    <property type="term" value="F:zinc ion binding"/>
    <property type="evidence" value="ECO:0007669"/>
    <property type="project" value="UniProtKB-UniRule"/>
</dbReference>
<feature type="binding site" evidence="8">
    <location>
        <position position="397"/>
    </location>
    <ligand>
        <name>Zn(2+)</name>
        <dbReference type="ChEBI" id="CHEBI:29105"/>
        <label>1</label>
    </ligand>
</feature>
<dbReference type="InterPro" id="IPR005259">
    <property type="entry name" value="PriA"/>
</dbReference>
<comment type="caution">
    <text evidence="10">The sequence shown here is derived from an EMBL/GenBank/DDBJ whole genome shotgun (WGS) entry which is preliminary data.</text>
</comment>
<comment type="function">
    <text evidence="8">Initiates the restart of stalled replication forks, which reloads the replicative helicase on sites other than the origin of replication. Recognizes and binds to abandoned replication forks and remodels them to uncover a helicase loading site. Promotes assembly of the primosome at these replication forks.</text>
</comment>
<dbReference type="GO" id="GO:0006269">
    <property type="term" value="P:DNA replication, synthesis of primer"/>
    <property type="evidence" value="ECO:0007669"/>
    <property type="project" value="UniProtKB-KW"/>
</dbReference>
<feature type="binding site" evidence="8">
    <location>
        <position position="406"/>
    </location>
    <ligand>
        <name>Zn(2+)</name>
        <dbReference type="ChEBI" id="CHEBI:29105"/>
        <label>2</label>
    </ligand>
</feature>
<dbReference type="GO" id="GO:1990077">
    <property type="term" value="C:primosome complex"/>
    <property type="evidence" value="ECO:0007669"/>
    <property type="project" value="UniProtKB-UniRule"/>
</dbReference>
<proteinExistence type="inferred from homology"/>
<evidence type="ECO:0000259" key="9">
    <source>
        <dbReference type="Pfam" id="PF17764"/>
    </source>
</evidence>
<dbReference type="GO" id="GO:0006270">
    <property type="term" value="P:DNA replication initiation"/>
    <property type="evidence" value="ECO:0007669"/>
    <property type="project" value="TreeGrafter"/>
</dbReference>
<keyword evidence="7 8" id="KW-0238">DNA-binding</keyword>
<evidence type="ECO:0000256" key="5">
    <source>
        <dbReference type="ARBA" id="ARBA00022833"/>
    </source>
</evidence>
<dbReference type="AlphaFoldDB" id="A0A7W5JVW0"/>
<comment type="cofactor">
    <cofactor evidence="8">
        <name>Zn(2+)</name>
        <dbReference type="ChEBI" id="CHEBI:29105"/>
    </cofactor>
    <text evidence="8">Binds 2 zinc ions per subunit.</text>
</comment>
<comment type="similarity">
    <text evidence="8">Belongs to the helicase family. PriA subfamily.</text>
</comment>
<feature type="binding site" evidence="8">
    <location>
        <position position="426"/>
    </location>
    <ligand>
        <name>Zn(2+)</name>
        <dbReference type="ChEBI" id="CHEBI:29105"/>
        <label>2</label>
    </ligand>
</feature>
<accession>A0A7W5JVW0</accession>
<keyword evidence="10" id="KW-0378">Hydrolase</keyword>
<keyword evidence="11" id="KW-1185">Reference proteome</keyword>
<evidence type="ECO:0000256" key="6">
    <source>
        <dbReference type="ARBA" id="ARBA00022840"/>
    </source>
</evidence>
<keyword evidence="4 8" id="KW-0547">Nucleotide-binding</keyword>
<dbReference type="HAMAP" id="MF_00983">
    <property type="entry name" value="PriA"/>
    <property type="match status" value="1"/>
</dbReference>
<dbReference type="InterPro" id="IPR042115">
    <property type="entry name" value="PriA_3primeBD_sf"/>
</dbReference>
<feature type="binding site" evidence="8">
    <location>
        <position position="435"/>
    </location>
    <ligand>
        <name>Zn(2+)</name>
        <dbReference type="ChEBI" id="CHEBI:29105"/>
        <label>1</label>
    </ligand>
</feature>
<evidence type="ECO:0000256" key="7">
    <source>
        <dbReference type="ARBA" id="ARBA00023125"/>
    </source>
</evidence>
<dbReference type="PANTHER" id="PTHR30580:SF0">
    <property type="entry name" value="PRIMOSOMAL PROTEIN N"/>
    <property type="match status" value="1"/>
</dbReference>
<keyword evidence="5 8" id="KW-0862">Zinc</keyword>